<sequence>FVQDQVRILELAPDAYKTSEKLNKPKYMEKPPKTFQPKTTLMATADSKTKTDSSRCPKCLGPHKLYHCTDFKKLSVSDRHAFVKQNHLCYGCLGSHVRSQCRSTSSCNECQASTHHSLLHFPPRSSQNAHENNNNNSTVLHNPLPHVETRNNTPTTHLAVTCNSVNSSNARKGVLLCTAIIHINDKNGIPRPVKAILDNGSQISLISESCVQKLGLPRKHSTLGVVGVSNSQPIHVRGTVNCSITSTRSPNNVLYANAQILSQISAPQPNFPVDEKIYRKFKHLSLADPSFHKRSVVEFLLGADLYNSILSEPYDFINGQPAAINTMFGWVIGGPVPSDRTETHESVPTALLTCCEQLDCSIRKFWEIEEVRVPHPEDPDDIFCEKHFSETHSREESGRYTVKLPFIPGKFTLPNTRNFARKSLVSLENRLKRQPAVFEEYRRYMEEFIELGHMTPTPHPADYVIPHHCVLKDSTTTKVRTVFNASFRLDSASTSLNDVLLRGPKLQKDICDILTNFRLGSVVVCCDLRQMYRQVNVHPSERQYQHLFYRPQIDGEIVEYELNTLVFGVKPSAFLAQRTLVQLVQDEGERYPLASDAILNQTFVDNVCQSVDSIELAATLQRELIELFGLGGFTLRKWASNYQEILDM</sequence>
<dbReference type="InterPro" id="IPR043502">
    <property type="entry name" value="DNA/RNA_pol_sf"/>
</dbReference>
<dbReference type="SUPFAM" id="SSF56672">
    <property type="entry name" value="DNA/RNA polymerases"/>
    <property type="match status" value="1"/>
</dbReference>
<dbReference type="GO" id="GO:0071897">
    <property type="term" value="P:DNA biosynthetic process"/>
    <property type="evidence" value="ECO:0007669"/>
    <property type="project" value="UniProtKB-ARBA"/>
</dbReference>
<reference evidence="1" key="1">
    <citation type="journal article" date="2014" name="PLoS ONE">
        <title>Transcriptome-Based Identification of ABC Transporters in the Western Tarnished Plant Bug Lygus hesperus.</title>
        <authorList>
            <person name="Hull J.J."/>
            <person name="Chaney K."/>
            <person name="Geib S.M."/>
            <person name="Fabrick J.A."/>
            <person name="Brent C.S."/>
            <person name="Walsh D."/>
            <person name="Lavine L.C."/>
        </authorList>
    </citation>
    <scope>NUCLEOTIDE SEQUENCE</scope>
</reference>
<protein>
    <submittedName>
        <fullName evidence="1">DNA damage-inducible protein 1</fullName>
    </submittedName>
</protein>
<organism evidence="1">
    <name type="scientific">Lygus hesperus</name>
    <name type="common">Western plant bug</name>
    <dbReference type="NCBI Taxonomy" id="30085"/>
    <lineage>
        <taxon>Eukaryota</taxon>
        <taxon>Metazoa</taxon>
        <taxon>Ecdysozoa</taxon>
        <taxon>Arthropoda</taxon>
        <taxon>Hexapoda</taxon>
        <taxon>Insecta</taxon>
        <taxon>Pterygota</taxon>
        <taxon>Neoptera</taxon>
        <taxon>Paraneoptera</taxon>
        <taxon>Hemiptera</taxon>
        <taxon>Heteroptera</taxon>
        <taxon>Panheteroptera</taxon>
        <taxon>Cimicomorpha</taxon>
        <taxon>Miridae</taxon>
        <taxon>Mirini</taxon>
        <taxon>Lygus</taxon>
    </lineage>
</organism>
<dbReference type="AlphaFoldDB" id="A0A0A9XJ38"/>
<accession>A0A0A9XJ38</accession>
<feature type="non-terminal residue" evidence="1">
    <location>
        <position position="648"/>
    </location>
</feature>
<feature type="non-terminal residue" evidence="1">
    <location>
        <position position="1"/>
    </location>
</feature>
<dbReference type="Gene3D" id="2.40.70.10">
    <property type="entry name" value="Acid Proteases"/>
    <property type="match status" value="1"/>
</dbReference>
<dbReference type="SUPFAM" id="SSF50630">
    <property type="entry name" value="Acid proteases"/>
    <property type="match status" value="1"/>
</dbReference>
<dbReference type="PANTHER" id="PTHR47331:SF5">
    <property type="entry name" value="RIBONUCLEASE H"/>
    <property type="match status" value="1"/>
</dbReference>
<proteinExistence type="predicted"/>
<dbReference type="InterPro" id="IPR021109">
    <property type="entry name" value="Peptidase_aspartic_dom_sf"/>
</dbReference>
<reference evidence="1" key="2">
    <citation type="submission" date="2014-07" db="EMBL/GenBank/DDBJ databases">
        <authorList>
            <person name="Hull J."/>
        </authorList>
    </citation>
    <scope>NUCLEOTIDE SEQUENCE</scope>
</reference>
<dbReference type="PANTHER" id="PTHR47331">
    <property type="entry name" value="PHD-TYPE DOMAIN-CONTAINING PROTEIN"/>
    <property type="match status" value="1"/>
</dbReference>
<evidence type="ECO:0000313" key="1">
    <source>
        <dbReference type="EMBL" id="JAG18843.1"/>
    </source>
</evidence>
<dbReference type="CDD" id="cd00303">
    <property type="entry name" value="retropepsin_like"/>
    <property type="match status" value="1"/>
</dbReference>
<gene>
    <name evidence="1" type="primary">DDI1_6</name>
    <name evidence="1" type="ORF">CM83_102434</name>
</gene>
<dbReference type="InterPro" id="IPR043128">
    <property type="entry name" value="Rev_trsase/Diguanyl_cyclase"/>
</dbReference>
<dbReference type="EMBL" id="GBHO01024761">
    <property type="protein sequence ID" value="JAG18843.1"/>
    <property type="molecule type" value="Transcribed_RNA"/>
</dbReference>
<dbReference type="Gene3D" id="3.30.70.270">
    <property type="match status" value="1"/>
</dbReference>
<name>A0A0A9XJ38_LYGHE</name>
<dbReference type="Gene3D" id="3.10.10.10">
    <property type="entry name" value="HIV Type 1 Reverse Transcriptase, subunit A, domain 1"/>
    <property type="match status" value="1"/>
</dbReference>